<feature type="domain" description="Vps52 coiled-coil" evidence="9">
    <location>
        <begin position="77"/>
        <end position="249"/>
    </location>
</feature>
<keyword evidence="5" id="KW-0653">Protein transport</keyword>
<dbReference type="PANTHER" id="PTHR14190">
    <property type="entry name" value="SUPPRESSOR OF ACTIN MUTATIONS 2/VACUOLAR PROTEIN SORTING 52"/>
    <property type="match status" value="1"/>
</dbReference>
<feature type="region of interest" description="Disordered" evidence="8">
    <location>
        <begin position="1"/>
        <end position="21"/>
    </location>
</feature>
<dbReference type="GO" id="GO:0042147">
    <property type="term" value="P:retrograde transport, endosome to Golgi"/>
    <property type="evidence" value="ECO:0007669"/>
    <property type="project" value="TreeGrafter"/>
</dbReference>
<dbReference type="PANTHER" id="PTHR14190:SF7">
    <property type="entry name" value="VACUOLAR PROTEIN SORTING-ASSOCIATED PROTEIN 52 HOMOLOG"/>
    <property type="match status" value="1"/>
</dbReference>
<evidence type="ECO:0000256" key="4">
    <source>
        <dbReference type="ARBA" id="ARBA00022448"/>
    </source>
</evidence>
<keyword evidence="7" id="KW-0175">Coiled coil</keyword>
<accession>A0A131YWZ2</accession>
<dbReference type="InterPro" id="IPR048319">
    <property type="entry name" value="Vps52_CC"/>
</dbReference>
<dbReference type="GO" id="GO:0007041">
    <property type="term" value="P:lysosomal transport"/>
    <property type="evidence" value="ECO:0007669"/>
    <property type="project" value="TreeGrafter"/>
</dbReference>
<evidence type="ECO:0000256" key="8">
    <source>
        <dbReference type="SAM" id="MobiDB-lite"/>
    </source>
</evidence>
<evidence type="ECO:0000256" key="5">
    <source>
        <dbReference type="ARBA" id="ARBA00022927"/>
    </source>
</evidence>
<evidence type="ECO:0000256" key="2">
    <source>
        <dbReference type="ARBA" id="ARBA00008180"/>
    </source>
</evidence>
<feature type="coiled-coil region" evidence="7">
    <location>
        <begin position="92"/>
        <end position="119"/>
    </location>
</feature>
<dbReference type="GO" id="GO:0019905">
    <property type="term" value="F:syntaxin binding"/>
    <property type="evidence" value="ECO:0007669"/>
    <property type="project" value="TreeGrafter"/>
</dbReference>
<dbReference type="GO" id="GO:0032456">
    <property type="term" value="P:endocytic recycling"/>
    <property type="evidence" value="ECO:0007669"/>
    <property type="project" value="TreeGrafter"/>
</dbReference>
<evidence type="ECO:0000313" key="11">
    <source>
        <dbReference type="EMBL" id="JAP83072.1"/>
    </source>
</evidence>
<dbReference type="EMBL" id="GEDV01005485">
    <property type="protein sequence ID" value="JAP83072.1"/>
    <property type="molecule type" value="Transcribed_RNA"/>
</dbReference>
<evidence type="ECO:0000256" key="7">
    <source>
        <dbReference type="SAM" id="Coils"/>
    </source>
</evidence>
<keyword evidence="4" id="KW-0813">Transport</keyword>
<evidence type="ECO:0000256" key="1">
    <source>
        <dbReference type="ARBA" id="ARBA00004601"/>
    </source>
</evidence>
<dbReference type="InterPro" id="IPR048361">
    <property type="entry name" value="Vps52_C"/>
</dbReference>
<dbReference type="AlphaFoldDB" id="A0A131YWZ2"/>
<dbReference type="Pfam" id="PF20655">
    <property type="entry name" value="Vps52_C"/>
    <property type="match status" value="1"/>
</dbReference>
<evidence type="ECO:0000259" key="9">
    <source>
        <dbReference type="Pfam" id="PF04129"/>
    </source>
</evidence>
<name>A0A131YWZ2_RHIAP</name>
<organism evidence="11">
    <name type="scientific">Rhipicephalus appendiculatus</name>
    <name type="common">Brown ear tick</name>
    <dbReference type="NCBI Taxonomy" id="34631"/>
    <lineage>
        <taxon>Eukaryota</taxon>
        <taxon>Metazoa</taxon>
        <taxon>Ecdysozoa</taxon>
        <taxon>Arthropoda</taxon>
        <taxon>Chelicerata</taxon>
        <taxon>Arachnida</taxon>
        <taxon>Acari</taxon>
        <taxon>Parasitiformes</taxon>
        <taxon>Ixodida</taxon>
        <taxon>Ixodoidea</taxon>
        <taxon>Ixodidae</taxon>
        <taxon>Rhipicephalinae</taxon>
        <taxon>Rhipicephalus</taxon>
        <taxon>Rhipicephalus</taxon>
    </lineage>
</organism>
<reference evidence="11" key="1">
    <citation type="journal article" date="2016" name="Ticks Tick Borne Dis.">
        <title>De novo assembly and annotation of the salivary gland transcriptome of Rhipicephalus appendiculatus male and female ticks during blood feeding.</title>
        <authorList>
            <person name="de Castro M.H."/>
            <person name="de Klerk D."/>
            <person name="Pienaar R."/>
            <person name="Latif A.A."/>
            <person name="Rees D.J."/>
            <person name="Mans B.J."/>
        </authorList>
    </citation>
    <scope>NUCLEOTIDE SEQUENCE</scope>
    <source>
        <tissue evidence="11">Salivary glands</tissue>
    </source>
</reference>
<comment type="subcellular location">
    <subcellularLocation>
        <location evidence="1">Golgi apparatus</location>
        <location evidence="1">trans-Golgi network</location>
    </subcellularLocation>
</comment>
<dbReference type="Pfam" id="PF04129">
    <property type="entry name" value="Vps52_CC"/>
    <property type="match status" value="1"/>
</dbReference>
<evidence type="ECO:0000259" key="10">
    <source>
        <dbReference type="Pfam" id="PF20655"/>
    </source>
</evidence>
<dbReference type="GO" id="GO:0015031">
    <property type="term" value="P:protein transport"/>
    <property type="evidence" value="ECO:0007669"/>
    <property type="project" value="UniProtKB-KW"/>
</dbReference>
<protein>
    <recommendedName>
        <fullName evidence="3">Vacuolar protein sorting-associated protein 52 homolog</fullName>
    </recommendedName>
</protein>
<dbReference type="InterPro" id="IPR007258">
    <property type="entry name" value="Vps52"/>
</dbReference>
<evidence type="ECO:0000256" key="3">
    <source>
        <dbReference type="ARBA" id="ARBA00017083"/>
    </source>
</evidence>
<evidence type="ECO:0000256" key="6">
    <source>
        <dbReference type="ARBA" id="ARBA00023034"/>
    </source>
</evidence>
<proteinExistence type="inferred from homology"/>
<comment type="similarity">
    <text evidence="2">Belongs to the VPS52 family.</text>
</comment>
<feature type="domain" description="Vps52 C-terminal" evidence="10">
    <location>
        <begin position="266"/>
        <end position="577"/>
    </location>
</feature>
<dbReference type="GO" id="GO:0005829">
    <property type="term" value="C:cytosol"/>
    <property type="evidence" value="ECO:0007669"/>
    <property type="project" value="GOC"/>
</dbReference>
<dbReference type="GO" id="GO:0000938">
    <property type="term" value="C:GARP complex"/>
    <property type="evidence" value="ECO:0007669"/>
    <property type="project" value="TreeGrafter"/>
</dbReference>
<keyword evidence="6" id="KW-0333">Golgi apparatus</keyword>
<sequence length="699" mass="81913">MDTLKQPVEEGNGDAGHVLENPFELDDPAFDEVDVHIQENLEDEFIQEALQSGMDLRQYSLQVEKDLKEVENASIQDYIKESVNIASLHNQIAACDQILERMENMLKTFQEDLGSISHEILTLQQQSVSMNLRLKNRQAVRGELSQFVDDIIVPESMILNILETPVTEKEFLEQLYVLDHKISFVKEQSFKDSRSCQDVRDILEKLKLKAIGKIREYLLQKVYLFRKPMTNYQVPQNAMLKHKFFYQFLMTHEREVAREIRDEYVDTMGKILFSYFKTYTNRLMKLQYEEVPEKDDLMGVEDTTKRGLFSSKPSLKNRSTVFTLGARNNVLTTELESPIIVPHAAQKNEVRYPFESLFRSQQYALLDNACREYLFVTEFFMVSGPAAQELFNSIMNRTLTMFVKHVELYVQDCYDSIALFLCIHIIHRFQLLMHERSVPALDRYWESLLQHLYPRFEYILKLNIQSIKDCDPQKLGSIDMRPHYITRRYAEFSAAIVSINENFPSDRVAALLASLQGEVENFILKMAAEFQGRKEQLIFLINNYDMMLSVLLERTKEDSKETESFKELLQARTQEYVEEILAPHFGGMISFVKECELLQERGQADQMQKEEKKVIMLIRSFNSGWKKAIDDINQDIMQTFTNFKNGTNILQAALMQLIQYYHRFQKVLSQAPFKQLTVRSELLNIHHLMVEVKKYKPNF</sequence>
<dbReference type="GO" id="GO:0006896">
    <property type="term" value="P:Golgi to vacuole transport"/>
    <property type="evidence" value="ECO:0007669"/>
    <property type="project" value="TreeGrafter"/>
</dbReference>